<dbReference type="EMBL" id="UINC01024667">
    <property type="protein sequence ID" value="SVA98758.1"/>
    <property type="molecule type" value="Genomic_DNA"/>
</dbReference>
<name>A0A382AB24_9ZZZZ</name>
<organism evidence="1">
    <name type="scientific">marine metagenome</name>
    <dbReference type="NCBI Taxonomy" id="408172"/>
    <lineage>
        <taxon>unclassified sequences</taxon>
        <taxon>metagenomes</taxon>
        <taxon>ecological metagenomes</taxon>
    </lineage>
</organism>
<proteinExistence type="predicted"/>
<sequence length="93" mass="11220">MGTGMKLIRASEQAVRHWFGERGYPLDSQPIKFRVIDSDENRWLFIHDTSNEYDEVAAYQMNTNFCEPYSHWLRENFDWNKKSLEKLVQQMED</sequence>
<accession>A0A382AB24</accession>
<gene>
    <name evidence="1" type="ORF">METZ01_LOCUS151612</name>
</gene>
<reference evidence="1" key="1">
    <citation type="submission" date="2018-05" db="EMBL/GenBank/DDBJ databases">
        <authorList>
            <person name="Lanie J.A."/>
            <person name="Ng W.-L."/>
            <person name="Kazmierczak K.M."/>
            <person name="Andrzejewski T.M."/>
            <person name="Davidsen T.M."/>
            <person name="Wayne K.J."/>
            <person name="Tettelin H."/>
            <person name="Glass J.I."/>
            <person name="Rusch D."/>
            <person name="Podicherti R."/>
            <person name="Tsui H.-C.T."/>
            <person name="Winkler M.E."/>
        </authorList>
    </citation>
    <scope>NUCLEOTIDE SEQUENCE</scope>
</reference>
<dbReference type="AlphaFoldDB" id="A0A382AB24"/>
<evidence type="ECO:0000313" key="1">
    <source>
        <dbReference type="EMBL" id="SVA98758.1"/>
    </source>
</evidence>
<protein>
    <submittedName>
        <fullName evidence="1">Uncharacterized protein</fullName>
    </submittedName>
</protein>